<gene>
    <name evidence="1" type="ORF">CKF48_00195</name>
</gene>
<accession>A0A248TCG7</accession>
<dbReference type="Proteomes" id="UP000215137">
    <property type="component" value="Chromosome"/>
</dbReference>
<dbReference type="EMBL" id="CP022983">
    <property type="protein sequence ID" value="ASV65877.1"/>
    <property type="molecule type" value="Genomic_DNA"/>
</dbReference>
<protein>
    <submittedName>
        <fullName evidence="1">Spore coat protein</fullName>
    </submittedName>
</protein>
<dbReference type="OrthoDB" id="2374983at2"/>
<organism evidence="1 2">
    <name type="scientific">Cytobacillus kochii</name>
    <dbReference type="NCBI Taxonomy" id="859143"/>
    <lineage>
        <taxon>Bacteria</taxon>
        <taxon>Bacillati</taxon>
        <taxon>Bacillota</taxon>
        <taxon>Bacilli</taxon>
        <taxon>Bacillales</taxon>
        <taxon>Bacillaceae</taxon>
        <taxon>Cytobacillus</taxon>
    </lineage>
</organism>
<keyword evidence="1" id="KW-0946">Virion</keyword>
<dbReference type="KEGG" id="bko:CKF48_00195"/>
<dbReference type="InterPro" id="IPR018901">
    <property type="entry name" value="Spore_coat_CotE"/>
</dbReference>
<dbReference type="AlphaFoldDB" id="A0A248TCG7"/>
<dbReference type="GeneID" id="97215899"/>
<reference evidence="1 2" key="1">
    <citation type="submission" date="2017-08" db="EMBL/GenBank/DDBJ databases">
        <title>Complete Genome Sequence of Bacillus kochii Oregon-R-modENCODE STRAIN BDGP4, isolated from Drosophila melanogaster gut.</title>
        <authorList>
            <person name="Wan K.H."/>
            <person name="Yu C."/>
            <person name="Park S."/>
            <person name="Hammonds A.S."/>
            <person name="Booth B.W."/>
            <person name="Celniker S.E."/>
        </authorList>
    </citation>
    <scope>NUCLEOTIDE SEQUENCE [LARGE SCALE GENOMIC DNA]</scope>
    <source>
        <strain evidence="1 2">BDGP4</strain>
    </source>
</reference>
<evidence type="ECO:0000313" key="1">
    <source>
        <dbReference type="EMBL" id="ASV65877.1"/>
    </source>
</evidence>
<dbReference type="Pfam" id="PF10628">
    <property type="entry name" value="CotE"/>
    <property type="match status" value="1"/>
</dbReference>
<evidence type="ECO:0000313" key="2">
    <source>
        <dbReference type="Proteomes" id="UP000215137"/>
    </source>
</evidence>
<keyword evidence="2" id="KW-1185">Reference proteome</keyword>
<proteinExistence type="predicted"/>
<name>A0A248TCG7_9BACI</name>
<sequence length="180" mass="20435">MGDYREIITKAVVAKGRKFIQSNHTVCPQHHPSSILGAWIINHKYKAKKVGNTVEVSGSFDINIWYSYKDNTQTEVVTECVEYKDVIKVKYRDEEILDDIEVVARVVQQPNCIEATISKNGNKIIVHVEREFIVEVIGETKICVAVADAGDCEDEDWGLEAEDEEFEDLNPDFIIGTEEE</sequence>
<keyword evidence="1" id="KW-0167">Capsid protein</keyword>
<dbReference type="RefSeq" id="WP_095369452.1">
    <property type="nucleotide sequence ID" value="NZ_CANMJM010000002.1"/>
</dbReference>